<dbReference type="PROSITE" id="PS50076">
    <property type="entry name" value="DNAJ_2"/>
    <property type="match status" value="1"/>
</dbReference>
<reference evidence="4" key="1">
    <citation type="submission" date="2021-02" db="EMBL/GenBank/DDBJ databases">
        <authorList>
            <person name="Dougan E. K."/>
            <person name="Rhodes N."/>
            <person name="Thang M."/>
            <person name="Chan C."/>
        </authorList>
    </citation>
    <scope>NUCLEOTIDE SEQUENCE</scope>
</reference>
<dbReference type="InterPro" id="IPR001623">
    <property type="entry name" value="DnaJ_domain"/>
</dbReference>
<dbReference type="SUPFAM" id="SSF46565">
    <property type="entry name" value="Chaperone J-domain"/>
    <property type="match status" value="1"/>
</dbReference>
<dbReference type="InterPro" id="IPR036770">
    <property type="entry name" value="Ankyrin_rpt-contain_sf"/>
</dbReference>
<feature type="region of interest" description="Disordered" evidence="2">
    <location>
        <begin position="200"/>
        <end position="223"/>
    </location>
</feature>
<gene>
    <name evidence="4" type="ORF">PGLA2088_LOCUS18979</name>
</gene>
<protein>
    <recommendedName>
        <fullName evidence="3">J domain-containing protein</fullName>
    </recommendedName>
</protein>
<comment type="caution">
    <text evidence="4">The sequence shown here is derived from an EMBL/GenBank/DDBJ whole genome shotgun (WGS) entry which is preliminary data.</text>
</comment>
<dbReference type="SMART" id="SM00248">
    <property type="entry name" value="ANK"/>
    <property type="match status" value="4"/>
</dbReference>
<organism evidence="4 5">
    <name type="scientific">Polarella glacialis</name>
    <name type="common">Dinoflagellate</name>
    <dbReference type="NCBI Taxonomy" id="89957"/>
    <lineage>
        <taxon>Eukaryota</taxon>
        <taxon>Sar</taxon>
        <taxon>Alveolata</taxon>
        <taxon>Dinophyceae</taxon>
        <taxon>Suessiales</taxon>
        <taxon>Suessiaceae</taxon>
        <taxon>Polarella</taxon>
    </lineage>
</organism>
<accession>A0A813JA97</accession>
<dbReference type="PRINTS" id="PR00625">
    <property type="entry name" value="JDOMAIN"/>
</dbReference>
<dbReference type="PANTHER" id="PTHR24074">
    <property type="entry name" value="CO-CHAPERONE PROTEIN DJLA"/>
    <property type="match status" value="1"/>
</dbReference>
<dbReference type="InterPro" id="IPR002110">
    <property type="entry name" value="Ankyrin_rpt"/>
</dbReference>
<dbReference type="PROSITE" id="PS50297">
    <property type="entry name" value="ANK_REP_REGION"/>
    <property type="match status" value="1"/>
</dbReference>
<proteinExistence type="predicted"/>
<feature type="region of interest" description="Disordered" evidence="2">
    <location>
        <begin position="325"/>
        <end position="368"/>
    </location>
</feature>
<evidence type="ECO:0000259" key="3">
    <source>
        <dbReference type="PROSITE" id="PS50076"/>
    </source>
</evidence>
<feature type="repeat" description="ANK" evidence="1">
    <location>
        <begin position="138"/>
        <end position="170"/>
    </location>
</feature>
<evidence type="ECO:0000313" key="4">
    <source>
        <dbReference type="EMBL" id="CAE8674537.1"/>
    </source>
</evidence>
<dbReference type="AlphaFoldDB" id="A0A813JA97"/>
<evidence type="ECO:0000256" key="1">
    <source>
        <dbReference type="PROSITE-ProRule" id="PRU00023"/>
    </source>
</evidence>
<dbReference type="CDD" id="cd06257">
    <property type="entry name" value="DnaJ"/>
    <property type="match status" value="1"/>
</dbReference>
<feature type="compositionally biased region" description="Low complexity" evidence="2">
    <location>
        <begin position="334"/>
        <end position="346"/>
    </location>
</feature>
<sequence>MASCSVPGKLDADGVTARGIISEALRRRLGPQLVRELLEALDPGARTYALLGKDSDGHTLLHVAAMVPPIAPQVFDEVFHCLHEFRAELEVRNLLGETPLRLAVRVSLDQLSHDGGELCVVHSLLNSRADANAADELNGETPLMEAACRGSKAMCRLLLEFSAEPSKVTRGGTTAADFANCEGHSEVVQLLLNALPNHVTSPASASRSVPKPDNRLSGLPEEVVPPESPFATAAGFSSWAQEVPGTSASRGSLARPHVSWAGDFPFQLRGGALGKHPGEPTFSKLSNASAAGCGSVWTSSRPGTAFSRKPSDIGKLFCGYSPTFPGPGGSQPFGRPGSRGLSSGSSEATGRGSRDWSRPTAPSSAQRADLQVADHYRTLGVAPDAHPEEVRLAYRKLVLQYHPDKNQGSLEASEKFREVQAAYEAVSEEFGRN</sequence>
<dbReference type="PROSITE" id="PS50088">
    <property type="entry name" value="ANK_REPEAT"/>
    <property type="match status" value="1"/>
</dbReference>
<evidence type="ECO:0000313" key="5">
    <source>
        <dbReference type="Proteomes" id="UP000626109"/>
    </source>
</evidence>
<dbReference type="EMBL" id="CAJNNW010024842">
    <property type="protein sequence ID" value="CAE8674537.1"/>
    <property type="molecule type" value="Genomic_DNA"/>
</dbReference>
<dbReference type="Gene3D" id="1.10.287.110">
    <property type="entry name" value="DnaJ domain"/>
    <property type="match status" value="1"/>
</dbReference>
<dbReference type="Proteomes" id="UP000626109">
    <property type="component" value="Unassembled WGS sequence"/>
</dbReference>
<feature type="domain" description="J" evidence="3">
    <location>
        <begin position="374"/>
        <end position="433"/>
    </location>
</feature>
<dbReference type="Pfam" id="PF12796">
    <property type="entry name" value="Ank_2"/>
    <property type="match status" value="1"/>
</dbReference>
<dbReference type="InterPro" id="IPR036869">
    <property type="entry name" value="J_dom_sf"/>
</dbReference>
<dbReference type="SUPFAM" id="SSF48403">
    <property type="entry name" value="Ankyrin repeat"/>
    <property type="match status" value="1"/>
</dbReference>
<dbReference type="Gene3D" id="1.25.40.20">
    <property type="entry name" value="Ankyrin repeat-containing domain"/>
    <property type="match status" value="1"/>
</dbReference>
<keyword evidence="1" id="KW-0040">ANK repeat</keyword>
<evidence type="ECO:0000256" key="2">
    <source>
        <dbReference type="SAM" id="MobiDB-lite"/>
    </source>
</evidence>
<dbReference type="InterPro" id="IPR050817">
    <property type="entry name" value="DjlA_DnaK_co-chaperone"/>
</dbReference>
<name>A0A813JA97_POLGL</name>
<dbReference type="Pfam" id="PF00226">
    <property type="entry name" value="DnaJ"/>
    <property type="match status" value="1"/>
</dbReference>
<dbReference type="SMART" id="SM00271">
    <property type="entry name" value="DnaJ"/>
    <property type="match status" value="1"/>
</dbReference>